<dbReference type="AlphaFoldDB" id="A0A9N9Q1R2"/>
<feature type="signal peptide" evidence="1">
    <location>
        <begin position="1"/>
        <end position="17"/>
    </location>
</feature>
<dbReference type="Proteomes" id="UP000696280">
    <property type="component" value="Unassembled WGS sequence"/>
</dbReference>
<dbReference type="OrthoDB" id="10370175at2759"/>
<feature type="chain" id="PRO_5040260668" description="Cyanovirin-N domain-containing protein" evidence="1">
    <location>
        <begin position="18"/>
        <end position="132"/>
    </location>
</feature>
<accession>A0A9N9Q1R2</accession>
<evidence type="ECO:0000256" key="1">
    <source>
        <dbReference type="SAM" id="SignalP"/>
    </source>
</evidence>
<organism evidence="2 3">
    <name type="scientific">Hymenoscyphus fraxineus</name>
    <dbReference type="NCBI Taxonomy" id="746836"/>
    <lineage>
        <taxon>Eukaryota</taxon>
        <taxon>Fungi</taxon>
        <taxon>Dikarya</taxon>
        <taxon>Ascomycota</taxon>
        <taxon>Pezizomycotina</taxon>
        <taxon>Leotiomycetes</taxon>
        <taxon>Helotiales</taxon>
        <taxon>Helotiaceae</taxon>
        <taxon>Hymenoscyphus</taxon>
    </lineage>
</organism>
<evidence type="ECO:0000313" key="2">
    <source>
        <dbReference type="EMBL" id="CAG8962017.1"/>
    </source>
</evidence>
<evidence type="ECO:0008006" key="4">
    <source>
        <dbReference type="Google" id="ProtNLM"/>
    </source>
</evidence>
<evidence type="ECO:0000313" key="3">
    <source>
        <dbReference type="Proteomes" id="UP000696280"/>
    </source>
</evidence>
<reference evidence="2" key="1">
    <citation type="submission" date="2021-07" db="EMBL/GenBank/DDBJ databases">
        <authorList>
            <person name="Durling M."/>
        </authorList>
    </citation>
    <scope>NUCLEOTIDE SEQUENCE</scope>
</reference>
<dbReference type="EMBL" id="CAJVRL010000126">
    <property type="protein sequence ID" value="CAG8962017.1"/>
    <property type="molecule type" value="Genomic_DNA"/>
</dbReference>
<name>A0A9N9Q1R2_9HELO</name>
<keyword evidence="3" id="KW-1185">Reference proteome</keyword>
<comment type="caution">
    <text evidence="2">The sequence shown here is derived from an EMBL/GenBank/DDBJ whole genome shotgun (WGS) entry which is preliminary data.</text>
</comment>
<proteinExistence type="predicted"/>
<gene>
    <name evidence="2" type="ORF">HYFRA_00014125</name>
</gene>
<keyword evidence="1" id="KW-0732">Signal</keyword>
<protein>
    <recommendedName>
        <fullName evidence="4">Cyanovirin-N domain-containing protein</fullName>
    </recommendedName>
</protein>
<sequence length="132" mass="14404">MHLQPLLILTLAVHVYGQLQTPPPGGVGFYLTACKDAAGTFNATTTEKACIAYGGDATFVPKDPTAVDGPVCLSISNNLEPKKVRLCFPTCSFFIIEEKGMGWERTDIFRLFNGWMGRDEDINKGLRGKGMC</sequence>